<accession>A0ABV2T6V4</accession>
<evidence type="ECO:0000313" key="3">
    <source>
        <dbReference type="Proteomes" id="UP001549749"/>
    </source>
</evidence>
<dbReference type="PANTHER" id="PTHR33930">
    <property type="entry name" value="ALKYL HYDROPEROXIDE REDUCTASE AHPD"/>
    <property type="match status" value="1"/>
</dbReference>
<organism evidence="2 3">
    <name type="scientific">Chitinophaga defluvii</name>
    <dbReference type="NCBI Taxonomy" id="3163343"/>
    <lineage>
        <taxon>Bacteria</taxon>
        <taxon>Pseudomonadati</taxon>
        <taxon>Bacteroidota</taxon>
        <taxon>Chitinophagia</taxon>
        <taxon>Chitinophagales</taxon>
        <taxon>Chitinophagaceae</taxon>
        <taxon>Chitinophaga</taxon>
    </lineage>
</organism>
<dbReference type="InterPro" id="IPR003779">
    <property type="entry name" value="CMD-like"/>
</dbReference>
<dbReference type="SUPFAM" id="SSF69118">
    <property type="entry name" value="AhpD-like"/>
    <property type="match status" value="1"/>
</dbReference>
<reference evidence="2 3" key="1">
    <citation type="submission" date="2024-06" db="EMBL/GenBank/DDBJ databases">
        <title>Chitinophaga defluvii sp. nov., isolated from municipal sewage.</title>
        <authorList>
            <person name="Zhang L."/>
        </authorList>
    </citation>
    <scope>NUCLEOTIDE SEQUENCE [LARGE SCALE GENOMIC DNA]</scope>
    <source>
        <strain evidence="2 3">H8</strain>
    </source>
</reference>
<dbReference type="Pfam" id="PF02627">
    <property type="entry name" value="CMD"/>
    <property type="match status" value="1"/>
</dbReference>
<dbReference type="NCBIfam" id="TIGR00778">
    <property type="entry name" value="ahpD_dom"/>
    <property type="match status" value="1"/>
</dbReference>
<feature type="domain" description="Carboxymuconolactone decarboxylase-like" evidence="1">
    <location>
        <begin position="45"/>
        <end position="118"/>
    </location>
</feature>
<evidence type="ECO:0000259" key="1">
    <source>
        <dbReference type="Pfam" id="PF02627"/>
    </source>
</evidence>
<dbReference type="Proteomes" id="UP001549749">
    <property type="component" value="Unassembled WGS sequence"/>
</dbReference>
<gene>
    <name evidence="2" type="ORF">ABR189_12020</name>
</gene>
<dbReference type="InterPro" id="IPR029032">
    <property type="entry name" value="AhpD-like"/>
</dbReference>
<dbReference type="PANTHER" id="PTHR33930:SF2">
    <property type="entry name" value="BLR3452 PROTEIN"/>
    <property type="match status" value="1"/>
</dbReference>
<comment type="caution">
    <text evidence="2">The sequence shown here is derived from an EMBL/GenBank/DDBJ whole genome shotgun (WGS) entry which is preliminary data.</text>
</comment>
<dbReference type="RefSeq" id="WP_354660740.1">
    <property type="nucleotide sequence ID" value="NZ_JBEXAC010000001.1"/>
</dbReference>
<dbReference type="EMBL" id="JBEXAC010000001">
    <property type="protein sequence ID" value="MET6998105.1"/>
    <property type="molecule type" value="Genomic_DNA"/>
</dbReference>
<dbReference type="InterPro" id="IPR004675">
    <property type="entry name" value="AhpD_core"/>
</dbReference>
<dbReference type="Gene3D" id="1.20.1290.10">
    <property type="entry name" value="AhpD-like"/>
    <property type="match status" value="1"/>
</dbReference>
<evidence type="ECO:0000313" key="2">
    <source>
        <dbReference type="EMBL" id="MET6998105.1"/>
    </source>
</evidence>
<keyword evidence="3" id="KW-1185">Reference proteome</keyword>
<sequence>MHFHYLVIAKTLFNNIITTMMAEYQSPKDRAYTEALLSAARQESAAFMNLKHTAERKDGAIPVKYRELMSVAVALTTQCAYCIESHIENAVKAGATREEIAETVFIAAALRAGGAVGNGLMAMRLFEEASGDKGRI</sequence>
<proteinExistence type="predicted"/>
<protein>
    <submittedName>
        <fullName evidence="2">Carboxymuconolactone decarboxylase family protein</fullName>
    </submittedName>
</protein>
<name>A0ABV2T6V4_9BACT</name>